<name>A0ABM7DNL3_9GAMM</name>
<dbReference type="PANTHER" id="PTHR38595">
    <property type="entry name" value="CYTOPLASMIC PROTEIN-RELATED"/>
    <property type="match status" value="1"/>
</dbReference>
<evidence type="ECO:0000259" key="1">
    <source>
        <dbReference type="Pfam" id="PF04965"/>
    </source>
</evidence>
<reference evidence="3" key="1">
    <citation type="submission" date="2017-03" db="EMBL/GenBank/DDBJ databases">
        <title>Full genome sequence of a non-lethal Shewanella isolate that potentiates virulence of Vibio parahaemolyticus causing acute hepatopancreatic necrosis disease (AHPND) in shrimp.</title>
        <authorList>
            <person name="Prachumwat A."/>
            <person name="Sritunyalucksana K."/>
        </authorList>
    </citation>
    <scope>NUCLEOTIDE SEQUENCE [LARGE SCALE GENOMIC DNA]</scope>
    <source>
        <strain evidence="3">TH2012</strain>
    </source>
</reference>
<sequence length="142" mass="16455">MAFDESNTFSVGFFERLGTDLRSPRERVLDVGDTLESIKRNISRVLNTRVGESQSCPEMGLFDFNDASAGSMDLCCRMQQWIYQCICRYEPRLSELQVTVLYDDSTPVLLKFMLQGRVRVSNREDLLKIDLLLDANRRYRVV</sequence>
<keyword evidence="3" id="KW-1185">Reference proteome</keyword>
<organism evidence="2 3">
    <name type="scientific">Shewanella khirikhana</name>
    <dbReference type="NCBI Taxonomy" id="1965282"/>
    <lineage>
        <taxon>Bacteria</taxon>
        <taxon>Pseudomonadati</taxon>
        <taxon>Pseudomonadota</taxon>
        <taxon>Gammaproteobacteria</taxon>
        <taxon>Alteromonadales</taxon>
        <taxon>Shewanellaceae</taxon>
        <taxon>Shewanella</taxon>
    </lineage>
</organism>
<dbReference type="Gene3D" id="3.10.450.40">
    <property type="match status" value="1"/>
</dbReference>
<dbReference type="EMBL" id="CP020373">
    <property type="protein sequence ID" value="AZQ10879.1"/>
    <property type="molecule type" value="Genomic_DNA"/>
</dbReference>
<protein>
    <submittedName>
        <fullName evidence="2">Gene 25-like lysozyme</fullName>
    </submittedName>
</protein>
<evidence type="ECO:0000313" key="3">
    <source>
        <dbReference type="Proteomes" id="UP000278437"/>
    </source>
</evidence>
<dbReference type="Pfam" id="PF04965">
    <property type="entry name" value="GPW_gp25"/>
    <property type="match status" value="1"/>
</dbReference>
<feature type="domain" description="IraD/Gp25-like" evidence="1">
    <location>
        <begin position="35"/>
        <end position="122"/>
    </location>
</feature>
<dbReference type="SUPFAM" id="SSF160719">
    <property type="entry name" value="gpW/gp25-like"/>
    <property type="match status" value="1"/>
</dbReference>
<dbReference type="PANTHER" id="PTHR38595:SF2">
    <property type="entry name" value="TYPE VI SECRETION SYSTEM BASEPLATE SUBUNIT TSSE"/>
    <property type="match status" value="1"/>
</dbReference>
<evidence type="ECO:0000313" key="2">
    <source>
        <dbReference type="EMBL" id="AZQ10879.1"/>
    </source>
</evidence>
<dbReference type="InterPro" id="IPR007048">
    <property type="entry name" value="IraD/Gp25-like"/>
</dbReference>
<proteinExistence type="predicted"/>
<dbReference type="RefSeq" id="WP_126167205.1">
    <property type="nucleotide sequence ID" value="NZ_CP020373.1"/>
</dbReference>
<dbReference type="InterPro" id="IPR053176">
    <property type="entry name" value="T6SS_TssE1-like"/>
</dbReference>
<dbReference type="NCBIfam" id="TIGR03357">
    <property type="entry name" value="VI_zyme"/>
    <property type="match status" value="1"/>
</dbReference>
<accession>A0ABM7DNL3</accession>
<dbReference type="InterPro" id="IPR017737">
    <property type="entry name" value="TssE1-like"/>
</dbReference>
<dbReference type="Proteomes" id="UP000278437">
    <property type="component" value="Chromosome"/>
</dbReference>
<gene>
    <name evidence="2" type="ORF">STH12_01771</name>
</gene>